<evidence type="ECO:0000256" key="3">
    <source>
        <dbReference type="ARBA" id="ARBA00022692"/>
    </source>
</evidence>
<feature type="transmembrane region" description="Helical" evidence="6">
    <location>
        <begin position="433"/>
        <end position="452"/>
    </location>
</feature>
<dbReference type="Pfam" id="PF03772">
    <property type="entry name" value="Competence"/>
    <property type="match status" value="1"/>
</dbReference>
<dbReference type="InterPro" id="IPR001279">
    <property type="entry name" value="Metallo-B-lactamas"/>
</dbReference>
<feature type="transmembrane region" description="Helical" evidence="6">
    <location>
        <begin position="371"/>
        <end position="393"/>
    </location>
</feature>
<dbReference type="SMART" id="SM00849">
    <property type="entry name" value="Lactamase_B"/>
    <property type="match status" value="1"/>
</dbReference>
<feature type="transmembrane region" description="Helical" evidence="6">
    <location>
        <begin position="198"/>
        <end position="221"/>
    </location>
</feature>
<evidence type="ECO:0000256" key="5">
    <source>
        <dbReference type="ARBA" id="ARBA00023136"/>
    </source>
</evidence>
<evidence type="ECO:0000313" key="9">
    <source>
        <dbReference type="Proteomes" id="UP000705508"/>
    </source>
</evidence>
<dbReference type="CDD" id="cd07731">
    <property type="entry name" value="ComA-like_MBL-fold"/>
    <property type="match status" value="1"/>
</dbReference>
<feature type="domain" description="Metallo-beta-lactamase" evidence="7">
    <location>
        <begin position="503"/>
        <end position="705"/>
    </location>
</feature>
<sequence length="751" mass="81520">MRERKLALVCLAFFVLGFLAVHFGGAVFLEELQDPPAAAAFGPWEEVCLEGQVYRKEDDEKQHVLYLRDCSITGGGRTVSESGVVLYDPDRSDVRTGNVIRAEGSLFFFDEARNPGNFDQKFYYQKQNIHAGLLAETVRVKDPSFSLLRDGLDRLRTRWQQALVEAAGEKDGGILAAMILGDRRGMDSETKELYQVNGIAHILSISGLHLSFIGIGAYQFLRRRTGSFLAGGMLGIAFLLLYIVMIGPGVAVLRSLVMFLVRVGADMAGRVCDMFTSLALAAAVVIFWQPLAYYDGGFQMSFGAILGMWIMGEMTRRPPGEQGGRRTGKRRLPYRLGEAVKSSLGVQMILFPVTLYHYFEFPLYSVLLNLLVIPLMSALLLLGMLGSLLYLAVEPAGGALIWACSRILDLYEISCRAALALPGSRLVTGRPGLAAIWFYYGALVVTLLLLLWMRRKKETEGAAPRRPAARAFAPVLTGILVLLFAGRAEVWGYLEVTMLDVGQGDCLFLRAGDGTCILVDGGSSDTDQAGRYRIEPFLKAEGVGELSYVFVTHGDSDHLNGVTELLGRQDTGVEIGCLVVPPRELWDGELAEVLDAADAAGVPVRTMGRGGRLACGGITVACLQPAASDVLEPGNAASLVLTASWDSFAMLLTGDVEGQGERLLTERLTQTYDVLKVAHHGSRNSTSEEFLAAAGPSVALISAGRDNRYGHPHEETLERLTGAGAHVFETARGGAVTVRTDGRRMTVTTFL</sequence>
<dbReference type="GO" id="GO:0005886">
    <property type="term" value="C:plasma membrane"/>
    <property type="evidence" value="ECO:0007669"/>
    <property type="project" value="UniProtKB-SubCell"/>
</dbReference>
<dbReference type="PANTHER" id="PTHR30619:SF1">
    <property type="entry name" value="RECOMBINATION PROTEIN 2"/>
    <property type="match status" value="1"/>
</dbReference>
<organism evidence="8 9">
    <name type="scientific">Mordavella massiliensis</name>
    <dbReference type="NCBI Taxonomy" id="1871024"/>
    <lineage>
        <taxon>Bacteria</taxon>
        <taxon>Bacillati</taxon>
        <taxon>Bacillota</taxon>
        <taxon>Clostridia</taxon>
        <taxon>Eubacteriales</taxon>
        <taxon>Clostridiaceae</taxon>
        <taxon>Mordavella</taxon>
    </lineage>
</organism>
<feature type="transmembrane region" description="Helical" evidence="6">
    <location>
        <begin position="472"/>
        <end position="494"/>
    </location>
</feature>
<protein>
    <submittedName>
        <fullName evidence="8">DNA internalization-related competence protein ComEC/Rec2</fullName>
    </submittedName>
</protein>
<dbReference type="Proteomes" id="UP000705508">
    <property type="component" value="Unassembled WGS sequence"/>
</dbReference>
<reference evidence="8" key="1">
    <citation type="submission" date="2020-08" db="EMBL/GenBank/DDBJ databases">
        <authorList>
            <person name="Cejkova D."/>
            <person name="Kubasova T."/>
            <person name="Jahodarova E."/>
            <person name="Rychlik I."/>
        </authorList>
    </citation>
    <scope>NUCLEOTIDE SEQUENCE</scope>
    <source>
        <strain evidence="8">An582</strain>
    </source>
</reference>
<proteinExistence type="predicted"/>
<evidence type="ECO:0000256" key="1">
    <source>
        <dbReference type="ARBA" id="ARBA00004651"/>
    </source>
</evidence>
<dbReference type="InterPro" id="IPR004477">
    <property type="entry name" value="ComEC_N"/>
</dbReference>
<dbReference type="SUPFAM" id="SSF56281">
    <property type="entry name" value="Metallo-hydrolase/oxidoreductase"/>
    <property type="match status" value="1"/>
</dbReference>
<dbReference type="PANTHER" id="PTHR30619">
    <property type="entry name" value="DNA INTERNALIZATION/COMPETENCE PROTEIN COMEC/REC2"/>
    <property type="match status" value="1"/>
</dbReference>
<comment type="caution">
    <text evidence="8">The sequence shown here is derived from an EMBL/GenBank/DDBJ whole genome shotgun (WGS) entry which is preliminary data.</text>
</comment>
<keyword evidence="3 6" id="KW-0812">Transmembrane</keyword>
<evidence type="ECO:0000256" key="6">
    <source>
        <dbReference type="SAM" id="Phobius"/>
    </source>
</evidence>
<dbReference type="InterPro" id="IPR052159">
    <property type="entry name" value="Competence_DNA_uptake"/>
</dbReference>
<dbReference type="InterPro" id="IPR036866">
    <property type="entry name" value="RibonucZ/Hydroxyglut_hydro"/>
</dbReference>
<dbReference type="Pfam" id="PF00753">
    <property type="entry name" value="Lactamase_B"/>
    <property type="match status" value="1"/>
</dbReference>
<dbReference type="InterPro" id="IPR035681">
    <property type="entry name" value="ComA-like_MBL"/>
</dbReference>
<dbReference type="InterPro" id="IPR004797">
    <property type="entry name" value="Competence_ComEC/Rec2"/>
</dbReference>
<gene>
    <name evidence="8" type="ORF">H6A20_03605</name>
</gene>
<dbReference type="InterPro" id="IPR025405">
    <property type="entry name" value="DUF4131"/>
</dbReference>
<dbReference type="Pfam" id="PF13567">
    <property type="entry name" value="DUF4131"/>
    <property type="match status" value="1"/>
</dbReference>
<keyword evidence="4 6" id="KW-1133">Transmembrane helix</keyword>
<keyword evidence="2" id="KW-1003">Cell membrane</keyword>
<dbReference type="NCBIfam" id="TIGR00361">
    <property type="entry name" value="ComEC_Rec2"/>
    <property type="match status" value="1"/>
</dbReference>
<dbReference type="EMBL" id="JACJKS010000004">
    <property type="protein sequence ID" value="MBM6947751.1"/>
    <property type="molecule type" value="Genomic_DNA"/>
</dbReference>
<comment type="subcellular location">
    <subcellularLocation>
        <location evidence="1">Cell membrane</location>
        <topology evidence="1">Multi-pass membrane protein</topology>
    </subcellularLocation>
</comment>
<reference evidence="8" key="2">
    <citation type="journal article" date="2021" name="Sci. Rep.">
        <title>The distribution of antibiotic resistance genes in chicken gut microbiota commensals.</title>
        <authorList>
            <person name="Juricova H."/>
            <person name="Matiasovicova J."/>
            <person name="Kubasova T."/>
            <person name="Cejkova D."/>
            <person name="Rychlik I."/>
        </authorList>
    </citation>
    <scope>NUCLEOTIDE SEQUENCE</scope>
    <source>
        <strain evidence="8">An582</strain>
    </source>
</reference>
<evidence type="ECO:0000259" key="7">
    <source>
        <dbReference type="SMART" id="SM00849"/>
    </source>
</evidence>
<evidence type="ECO:0000256" key="4">
    <source>
        <dbReference type="ARBA" id="ARBA00022989"/>
    </source>
</evidence>
<keyword evidence="5 6" id="KW-0472">Membrane</keyword>
<dbReference type="Gene3D" id="3.60.15.10">
    <property type="entry name" value="Ribonuclease Z/Hydroxyacylglutathione hydrolase-like"/>
    <property type="match status" value="1"/>
</dbReference>
<dbReference type="GO" id="GO:0030420">
    <property type="term" value="P:establishment of competence for transformation"/>
    <property type="evidence" value="ECO:0007669"/>
    <property type="project" value="InterPro"/>
</dbReference>
<evidence type="ECO:0000256" key="2">
    <source>
        <dbReference type="ARBA" id="ARBA00022475"/>
    </source>
</evidence>
<name>A0A938XA68_9CLOT</name>
<dbReference type="AlphaFoldDB" id="A0A938XA68"/>
<dbReference type="NCBIfam" id="TIGR00360">
    <property type="entry name" value="ComEC_N-term"/>
    <property type="match status" value="1"/>
</dbReference>
<evidence type="ECO:0000313" key="8">
    <source>
        <dbReference type="EMBL" id="MBM6947751.1"/>
    </source>
</evidence>
<accession>A0A938XA68</accession>
<feature type="transmembrane region" description="Helical" evidence="6">
    <location>
        <begin position="228"/>
        <end position="245"/>
    </location>
</feature>
<dbReference type="RefSeq" id="WP_204905805.1">
    <property type="nucleotide sequence ID" value="NZ_JACJKS010000004.1"/>
</dbReference>